<dbReference type="PROSITE" id="PS51257">
    <property type="entry name" value="PROKAR_LIPOPROTEIN"/>
    <property type="match status" value="1"/>
</dbReference>
<accession>A0A1G9THQ1</accession>
<evidence type="ECO:0000259" key="3">
    <source>
        <dbReference type="Pfam" id="PF02563"/>
    </source>
</evidence>
<reference evidence="5 6" key="1">
    <citation type="submission" date="2016-10" db="EMBL/GenBank/DDBJ databases">
        <authorList>
            <person name="de Groot N.N."/>
        </authorList>
    </citation>
    <scope>NUCLEOTIDE SEQUENCE [LARGE SCALE GENOMIC DNA]</scope>
    <source>
        <strain evidence="5 6">DSM 16077</strain>
    </source>
</reference>
<proteinExistence type="predicted"/>
<name>A0A1G9THQ1_9PROT</name>
<dbReference type="OrthoDB" id="197007at2"/>
<dbReference type="GO" id="GO:0015159">
    <property type="term" value="F:polysaccharide transmembrane transporter activity"/>
    <property type="evidence" value="ECO:0007669"/>
    <property type="project" value="InterPro"/>
</dbReference>
<dbReference type="PANTHER" id="PTHR33619:SF3">
    <property type="entry name" value="POLYSACCHARIDE EXPORT PROTEIN GFCE-RELATED"/>
    <property type="match status" value="1"/>
</dbReference>
<evidence type="ECO:0000256" key="2">
    <source>
        <dbReference type="SAM" id="SignalP"/>
    </source>
</evidence>
<organism evidence="5 6">
    <name type="scientific">Maricaulis salignorans</name>
    <dbReference type="NCBI Taxonomy" id="144026"/>
    <lineage>
        <taxon>Bacteria</taxon>
        <taxon>Pseudomonadati</taxon>
        <taxon>Pseudomonadota</taxon>
        <taxon>Alphaproteobacteria</taxon>
        <taxon>Maricaulales</taxon>
        <taxon>Maricaulaceae</taxon>
        <taxon>Maricaulis</taxon>
    </lineage>
</organism>
<dbReference type="STRING" id="144026.SAMN04488568_1129"/>
<dbReference type="AlphaFoldDB" id="A0A1G9THQ1"/>
<dbReference type="EMBL" id="FNHG01000012">
    <property type="protein sequence ID" value="SDM47296.1"/>
    <property type="molecule type" value="Genomic_DNA"/>
</dbReference>
<dbReference type="Gene3D" id="3.30.1950.10">
    <property type="entry name" value="wza like domain"/>
    <property type="match status" value="1"/>
</dbReference>
<feature type="domain" description="Polysaccharide export protein N-terminal" evidence="3">
    <location>
        <begin position="43"/>
        <end position="117"/>
    </location>
</feature>
<dbReference type="Pfam" id="PF10531">
    <property type="entry name" value="SLBB"/>
    <property type="match status" value="1"/>
</dbReference>
<evidence type="ECO:0000259" key="4">
    <source>
        <dbReference type="Pfam" id="PF10531"/>
    </source>
</evidence>
<protein>
    <submittedName>
        <fullName evidence="5">Polysaccharide export outer membrane protein</fullName>
    </submittedName>
</protein>
<dbReference type="PANTHER" id="PTHR33619">
    <property type="entry name" value="POLYSACCHARIDE EXPORT PROTEIN GFCE-RELATED"/>
    <property type="match status" value="1"/>
</dbReference>
<keyword evidence="6" id="KW-1185">Reference proteome</keyword>
<keyword evidence="1 2" id="KW-0732">Signal</keyword>
<evidence type="ECO:0000313" key="6">
    <source>
        <dbReference type="Proteomes" id="UP000199759"/>
    </source>
</evidence>
<evidence type="ECO:0000256" key="1">
    <source>
        <dbReference type="ARBA" id="ARBA00022729"/>
    </source>
</evidence>
<feature type="signal peptide" evidence="2">
    <location>
        <begin position="1"/>
        <end position="27"/>
    </location>
</feature>
<dbReference type="Pfam" id="PF02563">
    <property type="entry name" value="Poly_export"/>
    <property type="match status" value="1"/>
</dbReference>
<feature type="domain" description="Soluble ligand binding" evidence="4">
    <location>
        <begin position="128"/>
        <end position="176"/>
    </location>
</feature>
<dbReference type="InterPro" id="IPR049712">
    <property type="entry name" value="Poly_export"/>
</dbReference>
<dbReference type="InterPro" id="IPR019554">
    <property type="entry name" value="Soluble_ligand-bd"/>
</dbReference>
<dbReference type="Gene3D" id="3.10.560.10">
    <property type="entry name" value="Outer membrane lipoprotein wza domain like"/>
    <property type="match status" value="2"/>
</dbReference>
<dbReference type="Proteomes" id="UP000199759">
    <property type="component" value="Unassembled WGS sequence"/>
</dbReference>
<dbReference type="InterPro" id="IPR003715">
    <property type="entry name" value="Poly_export_N"/>
</dbReference>
<gene>
    <name evidence="5" type="ORF">SAMN04488568_1129</name>
</gene>
<evidence type="ECO:0000313" key="5">
    <source>
        <dbReference type="EMBL" id="SDM47296.1"/>
    </source>
</evidence>
<dbReference type="RefSeq" id="WP_091770365.1">
    <property type="nucleotide sequence ID" value="NZ_FNHG01000012.1"/>
</dbReference>
<sequence length="242" mass="25609">MRAISLGLCLAASFGLGACASRAPAPAAEAAQWGGQHFLAWQDSDPEYRFFPGDSVDVTVHSAPELSSTAEIGPDGRINLPMLANVMVANKTDYEIATVIADAYARNVLVSPIVEVRRATLGPQNIIVGGEVNSPGLIALPSPIGALEAVMLAGGFRDTASREVAILRRGAGGGLMLRTVNLRDALRGRDGADALQLRRNDIVFVPRTTVAEINVFIEQYVNSILPLDQAMSYAIANAINNN</sequence>
<feature type="chain" id="PRO_5011484305" evidence="2">
    <location>
        <begin position="28"/>
        <end position="242"/>
    </location>
</feature>